<feature type="repeat" description="PPR" evidence="2">
    <location>
        <begin position="293"/>
        <end position="327"/>
    </location>
</feature>
<gene>
    <name evidence="4" type="ORF">CCMP2556_LOCUS24773</name>
</gene>
<evidence type="ECO:0000256" key="2">
    <source>
        <dbReference type="PROSITE-ProRule" id="PRU00708"/>
    </source>
</evidence>
<protein>
    <recommendedName>
        <fullName evidence="3">Smr domain-containing protein</fullName>
    </recommendedName>
</protein>
<feature type="domain" description="Smr" evidence="3">
    <location>
        <begin position="436"/>
        <end position="495"/>
    </location>
</feature>
<sequence length="523" mass="57045">MAWRTMRAAHAAAARNPRFLRGESAADVVMALAEEARWQQAISLAQKQVHWKTYQNSLQACRKGLQWEWSVQLLDEMQMHSLRPSSTAYGLVASTLGRATQWSKGLQLIQTMRGDAVPLHLKIFSAVLSGCGEAQQWQAAVALLDDAEQSALQLDTVACNAGMMACKTGAWETSVALLTAMLQRQLAPSVVTLAALVEALGPPRWAKALQVLEESRRFTVVPDLVLVNATASVACRGSSWTTALALAEGLPQRALQADVFTANIVLSSLAQNKGWQDTLAMLHSLPRRTLRPNTISFNTTMSCAVQGGRWQLVYELLDEMNRRKLRWMDGTFNALASVHELNSSWEAAVQCLVDASKEGLQPSVMTRAVVVSACRKAQQWHQVLALLEQSEDSARDDLFRASYMASCLDAGDLPTALAAYRERPLRGTAQRQPNVVDLHLLQPEEARLAVCCALLDLALLPQVPVTGLVLVTGRGSHSEGGQSILRPAVLQLLSELRLKASVNSNRGSVHVPKHALLSFLGEA</sequence>
<comment type="caution">
    <text evidence="4">The sequence shown here is derived from an EMBL/GenBank/DDBJ whole genome shotgun (WGS) entry which is preliminary data.</text>
</comment>
<dbReference type="Proteomes" id="UP001642484">
    <property type="component" value="Unassembled WGS sequence"/>
</dbReference>
<dbReference type="Pfam" id="PF01535">
    <property type="entry name" value="PPR"/>
    <property type="match status" value="1"/>
</dbReference>
<feature type="non-terminal residue" evidence="4">
    <location>
        <position position="523"/>
    </location>
</feature>
<dbReference type="InterPro" id="IPR002885">
    <property type="entry name" value="PPR_rpt"/>
</dbReference>
<evidence type="ECO:0000256" key="1">
    <source>
        <dbReference type="ARBA" id="ARBA00022737"/>
    </source>
</evidence>
<name>A0ABP0MBC9_9DINO</name>
<evidence type="ECO:0000259" key="3">
    <source>
        <dbReference type="PROSITE" id="PS50828"/>
    </source>
</evidence>
<reference evidence="4 5" key="1">
    <citation type="submission" date="2024-02" db="EMBL/GenBank/DDBJ databases">
        <authorList>
            <person name="Chen Y."/>
            <person name="Shah S."/>
            <person name="Dougan E. K."/>
            <person name="Thang M."/>
            <person name="Chan C."/>
        </authorList>
    </citation>
    <scope>NUCLEOTIDE SEQUENCE [LARGE SCALE GENOMIC DNA]</scope>
</reference>
<dbReference type="PANTHER" id="PTHR47936:SF1">
    <property type="entry name" value="PENTATRICOPEPTIDE REPEAT-CONTAINING PROTEIN GUN1, CHLOROPLASTIC"/>
    <property type="match status" value="1"/>
</dbReference>
<accession>A0ABP0MBC9</accession>
<organism evidence="4 5">
    <name type="scientific">Durusdinium trenchii</name>
    <dbReference type="NCBI Taxonomy" id="1381693"/>
    <lineage>
        <taxon>Eukaryota</taxon>
        <taxon>Sar</taxon>
        <taxon>Alveolata</taxon>
        <taxon>Dinophyceae</taxon>
        <taxon>Suessiales</taxon>
        <taxon>Symbiodiniaceae</taxon>
        <taxon>Durusdinium</taxon>
    </lineage>
</organism>
<proteinExistence type="predicted"/>
<keyword evidence="1" id="KW-0677">Repeat</keyword>
<keyword evidence="5" id="KW-1185">Reference proteome</keyword>
<dbReference type="InterPro" id="IPR036063">
    <property type="entry name" value="Smr_dom_sf"/>
</dbReference>
<dbReference type="InterPro" id="IPR011990">
    <property type="entry name" value="TPR-like_helical_dom_sf"/>
</dbReference>
<dbReference type="SUPFAM" id="SSF160443">
    <property type="entry name" value="SMR domain-like"/>
    <property type="match status" value="1"/>
</dbReference>
<dbReference type="EMBL" id="CAXAMN010016369">
    <property type="protein sequence ID" value="CAK9048002.1"/>
    <property type="molecule type" value="Genomic_DNA"/>
</dbReference>
<dbReference type="PROSITE" id="PS50828">
    <property type="entry name" value="SMR"/>
    <property type="match status" value="1"/>
</dbReference>
<dbReference type="Gene3D" id="3.30.1370.110">
    <property type="match status" value="1"/>
</dbReference>
<evidence type="ECO:0000313" key="4">
    <source>
        <dbReference type="EMBL" id="CAK9048002.1"/>
    </source>
</evidence>
<dbReference type="PANTHER" id="PTHR47936">
    <property type="entry name" value="PPR_LONG DOMAIN-CONTAINING PROTEIN"/>
    <property type="match status" value="1"/>
</dbReference>
<dbReference type="Gene3D" id="1.25.40.10">
    <property type="entry name" value="Tetratricopeptide repeat domain"/>
    <property type="match status" value="2"/>
</dbReference>
<dbReference type="InterPro" id="IPR002625">
    <property type="entry name" value="Smr_dom"/>
</dbReference>
<evidence type="ECO:0000313" key="5">
    <source>
        <dbReference type="Proteomes" id="UP001642484"/>
    </source>
</evidence>
<dbReference type="PROSITE" id="PS51375">
    <property type="entry name" value="PPR"/>
    <property type="match status" value="1"/>
</dbReference>